<evidence type="ECO:0000256" key="1">
    <source>
        <dbReference type="ARBA" id="ARBA00004635"/>
    </source>
</evidence>
<keyword evidence="4" id="KW-0732">Signal</keyword>
<evidence type="ECO:0000256" key="6">
    <source>
        <dbReference type="ARBA" id="ARBA00023139"/>
    </source>
</evidence>
<keyword evidence="3" id="KW-0309">Germination</keyword>
<dbReference type="RefSeq" id="WP_310224697.1">
    <property type="nucleotide sequence ID" value="NZ_JAVDSB010000001.1"/>
</dbReference>
<dbReference type="InterPro" id="IPR008844">
    <property type="entry name" value="Spore_GerAC-like"/>
</dbReference>
<evidence type="ECO:0000256" key="2">
    <source>
        <dbReference type="ARBA" id="ARBA00007886"/>
    </source>
</evidence>
<dbReference type="InterPro" id="IPR046953">
    <property type="entry name" value="Spore_GerAC-like_C"/>
</dbReference>
<evidence type="ECO:0000256" key="7">
    <source>
        <dbReference type="ARBA" id="ARBA00023288"/>
    </source>
</evidence>
<dbReference type="Proteomes" id="UP001267290">
    <property type="component" value="Unassembled WGS sequence"/>
</dbReference>
<feature type="domain" description="Spore germination protein N-terminal" evidence="9">
    <location>
        <begin position="22"/>
        <end position="198"/>
    </location>
</feature>
<gene>
    <name evidence="10" type="ORF">J2736_001400</name>
</gene>
<keyword evidence="7" id="KW-0449">Lipoprotein</keyword>
<evidence type="ECO:0000313" key="10">
    <source>
        <dbReference type="EMBL" id="MDR6550217.1"/>
    </source>
</evidence>
<evidence type="ECO:0000256" key="5">
    <source>
        <dbReference type="ARBA" id="ARBA00023136"/>
    </source>
</evidence>
<dbReference type="InterPro" id="IPR038501">
    <property type="entry name" value="Spore_GerAC_C_sf"/>
</dbReference>
<comment type="similarity">
    <text evidence="2">Belongs to the GerABKC lipoprotein family.</text>
</comment>
<evidence type="ECO:0000256" key="4">
    <source>
        <dbReference type="ARBA" id="ARBA00022729"/>
    </source>
</evidence>
<reference evidence="10 11" key="1">
    <citation type="submission" date="2023-07" db="EMBL/GenBank/DDBJ databases">
        <title>Sorghum-associated microbial communities from plants grown in Nebraska, USA.</title>
        <authorList>
            <person name="Schachtman D."/>
        </authorList>
    </citation>
    <scope>NUCLEOTIDE SEQUENCE [LARGE SCALE GENOMIC DNA]</scope>
    <source>
        <strain evidence="10 11">CC258</strain>
    </source>
</reference>
<feature type="domain" description="Spore germination GerAC-like C-terminal" evidence="8">
    <location>
        <begin position="224"/>
        <end position="382"/>
    </location>
</feature>
<dbReference type="Gene3D" id="3.30.300.210">
    <property type="entry name" value="Nutrient germinant receptor protein C, domain 3"/>
    <property type="match status" value="1"/>
</dbReference>
<name>A0ABU1NTA4_9BACL</name>
<sequence length="395" mass="44997">MKPQKLAVILLILIVLTTGCWDKKEINNLAIVDAIGIDYDPDTSKRIVYFQVVNPTGAGGKSGEAAKASVYTYKATQEIEAVSGFSIFANNQVPRIVFTNQVQVYIMTHRYALKYYREILDWTESNPTRRSTGFCLITDDPLDKIMNTVVPLDRIPGEAMQAMVDLQNKVNGSFVPVRARDAINFLSRKQPFIIPNVKLMNTKPSTHFSKLEEINAPASSVLISGGTVFLQDHNIGKIDDQTNNLNNVLNNKVDHFLLKIPHSQGNIEVFLGDTKVVRSLKIEGNKTKLQLEIKSSLRLMLDNRPMDPGDSFDYEEIEQLANKEFEKKCREFVQFAKEKNWDLLGIQDQIDRMHSKKWSIYKADTSTWKETDISLTVDLRVKWFGRIKSSYRREG</sequence>
<dbReference type="EMBL" id="JAVDSB010000001">
    <property type="protein sequence ID" value="MDR6550217.1"/>
    <property type="molecule type" value="Genomic_DNA"/>
</dbReference>
<dbReference type="PROSITE" id="PS51257">
    <property type="entry name" value="PROKAR_LIPOPROTEIN"/>
    <property type="match status" value="1"/>
</dbReference>
<dbReference type="InterPro" id="IPR057336">
    <property type="entry name" value="GerAC_N"/>
</dbReference>
<proteinExistence type="inferred from homology"/>
<dbReference type="NCBIfam" id="TIGR02887">
    <property type="entry name" value="spore_ger_x_C"/>
    <property type="match status" value="1"/>
</dbReference>
<evidence type="ECO:0000256" key="3">
    <source>
        <dbReference type="ARBA" id="ARBA00022544"/>
    </source>
</evidence>
<organism evidence="10 11">
    <name type="scientific">Paenibacillus qinlingensis</name>
    <dbReference type="NCBI Taxonomy" id="1837343"/>
    <lineage>
        <taxon>Bacteria</taxon>
        <taxon>Bacillati</taxon>
        <taxon>Bacillota</taxon>
        <taxon>Bacilli</taxon>
        <taxon>Bacillales</taxon>
        <taxon>Paenibacillaceae</taxon>
        <taxon>Paenibacillus</taxon>
    </lineage>
</organism>
<accession>A0ABU1NTA4</accession>
<protein>
    <submittedName>
        <fullName evidence="10">Ger(X)C family germination protein</fullName>
    </submittedName>
</protein>
<dbReference type="PANTHER" id="PTHR35789:SF1">
    <property type="entry name" value="SPORE GERMINATION PROTEIN B3"/>
    <property type="match status" value="1"/>
</dbReference>
<keyword evidence="11" id="KW-1185">Reference proteome</keyword>
<evidence type="ECO:0000259" key="9">
    <source>
        <dbReference type="Pfam" id="PF25198"/>
    </source>
</evidence>
<dbReference type="PANTHER" id="PTHR35789">
    <property type="entry name" value="SPORE GERMINATION PROTEIN B3"/>
    <property type="match status" value="1"/>
</dbReference>
<evidence type="ECO:0000259" key="8">
    <source>
        <dbReference type="Pfam" id="PF05504"/>
    </source>
</evidence>
<evidence type="ECO:0000313" key="11">
    <source>
        <dbReference type="Proteomes" id="UP001267290"/>
    </source>
</evidence>
<dbReference type="Pfam" id="PF05504">
    <property type="entry name" value="Spore_GerAC"/>
    <property type="match status" value="1"/>
</dbReference>
<comment type="subcellular location">
    <subcellularLocation>
        <location evidence="1">Membrane</location>
        <topology evidence="1">Lipid-anchor</topology>
    </subcellularLocation>
</comment>
<keyword evidence="5" id="KW-0472">Membrane</keyword>
<comment type="caution">
    <text evidence="10">The sequence shown here is derived from an EMBL/GenBank/DDBJ whole genome shotgun (WGS) entry which is preliminary data.</text>
</comment>
<keyword evidence="6" id="KW-0564">Palmitate</keyword>
<dbReference type="Pfam" id="PF25198">
    <property type="entry name" value="Spore_GerAC_N"/>
    <property type="match status" value="1"/>
</dbReference>